<name>A0A1J4MUS3_9CRYT</name>
<comment type="similarity">
    <text evidence="2">Belongs to the NAD(P)-dependent epimerase/dehydratase family. Dihydroflavonol-4-reductase subfamily.</text>
</comment>
<sequence length="468" mass="52066">MNSNLVNTEILNKETGLDSLGNTSCISPKDLTTQEPVSTALDDVNLCTEVLPVLSDVEPPEIRSPKNSSPLGNFINFGLSGNQTNQRDATIPIGQSHLSEVLSPEYLASYHKPIEFNNENNNVEVLVTGATGFIASHIVERLLLRGYKVRGTIRSLENSTYNYLETLPYAKQNLKLVEANLLNSSIWNEVIKDCQVVIHCASPYSMDFNDPYVDIINPAVEGTKNVIDACCLCNDVKTVVLTSSIAAIVGDYEDGKVYSEADWNEVSNPLIEPYLYSKAAAERLAHRTIDEQRPDLNLIVVNVGMTIGPSFRTDINQSVQWIYDMISGGIPTLVDFQTGWIDVRDVAEIHIRLFETKESHGRYICVQGMHTLQDIARIIKVTKPHLKTPSIVIPTFLAKLFISLFTSKSAACFLKKTMGRHILISNGKLVSHLSDYKFISIEESLTDTCTDLQNKFKIQSSLFGFLRS</sequence>
<keyword evidence="1" id="KW-0560">Oxidoreductase</keyword>
<feature type="domain" description="NAD-dependent epimerase/dehydratase" evidence="3">
    <location>
        <begin position="125"/>
        <end position="359"/>
    </location>
</feature>
<dbReference type="VEuPathDB" id="CryptoDB:cand_036500"/>
<proteinExistence type="inferred from homology"/>
<reference evidence="4 5" key="1">
    <citation type="submission" date="2016-10" db="EMBL/GenBank/DDBJ databases">
        <title>Reductive evolution of mitochondrial metabolism and differential evolution of invasion-related proteins in Cryptosporidium.</title>
        <authorList>
            <person name="Liu S."/>
            <person name="Roellig D.M."/>
            <person name="Guo Y."/>
            <person name="Li N."/>
            <person name="Frace M.A."/>
            <person name="Tang K."/>
            <person name="Zhang L."/>
            <person name="Feng Y."/>
            <person name="Xiao L."/>
        </authorList>
    </citation>
    <scope>NUCLEOTIDE SEQUENCE [LARGE SCALE GENOMIC DNA]</scope>
    <source>
        <strain evidence="4">30847</strain>
    </source>
</reference>
<dbReference type="RefSeq" id="XP_067069848.1">
    <property type="nucleotide sequence ID" value="XM_067213875.1"/>
</dbReference>
<dbReference type="Gene3D" id="3.40.50.720">
    <property type="entry name" value="NAD(P)-binding Rossmann-like Domain"/>
    <property type="match status" value="1"/>
</dbReference>
<protein>
    <submittedName>
        <fullName evidence="4">NAD dependent epimerase dehydratase family protein</fullName>
    </submittedName>
</protein>
<evidence type="ECO:0000259" key="3">
    <source>
        <dbReference type="Pfam" id="PF01370"/>
    </source>
</evidence>
<keyword evidence="5" id="KW-1185">Reference proteome</keyword>
<evidence type="ECO:0000256" key="1">
    <source>
        <dbReference type="ARBA" id="ARBA00023002"/>
    </source>
</evidence>
<evidence type="ECO:0000256" key="2">
    <source>
        <dbReference type="ARBA" id="ARBA00023445"/>
    </source>
</evidence>
<organism evidence="4 5">
    <name type="scientific">Cryptosporidium andersoni</name>
    <dbReference type="NCBI Taxonomy" id="117008"/>
    <lineage>
        <taxon>Eukaryota</taxon>
        <taxon>Sar</taxon>
        <taxon>Alveolata</taxon>
        <taxon>Apicomplexa</taxon>
        <taxon>Conoidasida</taxon>
        <taxon>Coccidia</taxon>
        <taxon>Eucoccidiorida</taxon>
        <taxon>Eimeriorina</taxon>
        <taxon>Cryptosporidiidae</taxon>
        <taxon>Cryptosporidium</taxon>
    </lineage>
</organism>
<dbReference type="InterPro" id="IPR036291">
    <property type="entry name" value="NAD(P)-bd_dom_sf"/>
</dbReference>
<dbReference type="Pfam" id="PF01370">
    <property type="entry name" value="Epimerase"/>
    <property type="match status" value="1"/>
</dbReference>
<dbReference type="PANTHER" id="PTHR10366:SF564">
    <property type="entry name" value="STEROL-4-ALPHA-CARBOXYLATE 3-DEHYDROGENASE, DECARBOXYLATING"/>
    <property type="match status" value="1"/>
</dbReference>
<dbReference type="OrthoDB" id="336148at2759"/>
<evidence type="ECO:0000313" key="4">
    <source>
        <dbReference type="EMBL" id="OII78002.1"/>
    </source>
</evidence>
<dbReference type="EMBL" id="LRBS01000010">
    <property type="protein sequence ID" value="OII78002.1"/>
    <property type="molecule type" value="Genomic_DNA"/>
</dbReference>
<dbReference type="CDD" id="cd05227">
    <property type="entry name" value="AR_SDR_e"/>
    <property type="match status" value="1"/>
</dbReference>
<accession>A0A1J4MUS3</accession>
<evidence type="ECO:0000313" key="5">
    <source>
        <dbReference type="Proteomes" id="UP000186804"/>
    </source>
</evidence>
<dbReference type="FunFam" id="3.40.50.720:FF:000085">
    <property type="entry name" value="Dihydroflavonol reductase"/>
    <property type="match status" value="1"/>
</dbReference>
<dbReference type="InterPro" id="IPR001509">
    <property type="entry name" value="Epimerase_deHydtase"/>
</dbReference>
<gene>
    <name evidence="4" type="ORF">cand_036500</name>
</gene>
<comment type="caution">
    <text evidence="4">The sequence shown here is derived from an EMBL/GenBank/DDBJ whole genome shotgun (WGS) entry which is preliminary data.</text>
</comment>
<dbReference type="PANTHER" id="PTHR10366">
    <property type="entry name" value="NAD DEPENDENT EPIMERASE/DEHYDRATASE"/>
    <property type="match status" value="1"/>
</dbReference>
<dbReference type="SUPFAM" id="SSF51735">
    <property type="entry name" value="NAD(P)-binding Rossmann-fold domains"/>
    <property type="match status" value="1"/>
</dbReference>
<dbReference type="GeneID" id="92367834"/>
<dbReference type="GO" id="GO:0016616">
    <property type="term" value="F:oxidoreductase activity, acting on the CH-OH group of donors, NAD or NADP as acceptor"/>
    <property type="evidence" value="ECO:0007669"/>
    <property type="project" value="TreeGrafter"/>
</dbReference>
<dbReference type="AlphaFoldDB" id="A0A1J4MUS3"/>
<dbReference type="Proteomes" id="UP000186804">
    <property type="component" value="Unassembled WGS sequence"/>
</dbReference>
<dbReference type="InterPro" id="IPR050425">
    <property type="entry name" value="NAD(P)_dehydrat-like"/>
</dbReference>